<organism evidence="2 3">
    <name type="scientific">Trichonephila clavata</name>
    <name type="common">Joro spider</name>
    <name type="synonym">Nephila clavata</name>
    <dbReference type="NCBI Taxonomy" id="2740835"/>
    <lineage>
        <taxon>Eukaryota</taxon>
        <taxon>Metazoa</taxon>
        <taxon>Ecdysozoa</taxon>
        <taxon>Arthropoda</taxon>
        <taxon>Chelicerata</taxon>
        <taxon>Arachnida</taxon>
        <taxon>Araneae</taxon>
        <taxon>Araneomorphae</taxon>
        <taxon>Entelegynae</taxon>
        <taxon>Araneoidea</taxon>
        <taxon>Nephilidae</taxon>
        <taxon>Trichonephila</taxon>
    </lineage>
</organism>
<dbReference type="AlphaFoldDB" id="A0A8X6K5S7"/>
<evidence type="ECO:0000313" key="2">
    <source>
        <dbReference type="EMBL" id="GFR32751.1"/>
    </source>
</evidence>
<feature type="compositionally biased region" description="Low complexity" evidence="1">
    <location>
        <begin position="287"/>
        <end position="296"/>
    </location>
</feature>
<evidence type="ECO:0000313" key="3">
    <source>
        <dbReference type="Proteomes" id="UP000887116"/>
    </source>
</evidence>
<gene>
    <name evidence="2" type="primary">AVEN_171393_1</name>
    <name evidence="2" type="ORF">TNCT_186581</name>
</gene>
<reference evidence="2" key="1">
    <citation type="submission" date="2020-07" db="EMBL/GenBank/DDBJ databases">
        <title>Multicomponent nature underlies the extraordinary mechanical properties of spider dragline silk.</title>
        <authorList>
            <person name="Kono N."/>
            <person name="Nakamura H."/>
            <person name="Mori M."/>
            <person name="Yoshida Y."/>
            <person name="Ohtoshi R."/>
            <person name="Malay A.D."/>
            <person name="Moran D.A.P."/>
            <person name="Tomita M."/>
            <person name="Numata K."/>
            <person name="Arakawa K."/>
        </authorList>
    </citation>
    <scope>NUCLEOTIDE SEQUENCE</scope>
</reference>
<accession>A0A8X6K5S7</accession>
<dbReference type="OrthoDB" id="6448995at2759"/>
<keyword evidence="3" id="KW-1185">Reference proteome</keyword>
<feature type="compositionally biased region" description="Basic and acidic residues" evidence="1">
    <location>
        <begin position="10"/>
        <end position="25"/>
    </location>
</feature>
<feature type="region of interest" description="Disordered" evidence="1">
    <location>
        <begin position="255"/>
        <end position="320"/>
    </location>
</feature>
<dbReference type="Proteomes" id="UP000887116">
    <property type="component" value="Unassembled WGS sequence"/>
</dbReference>
<feature type="compositionally biased region" description="Polar residues" evidence="1">
    <location>
        <begin position="186"/>
        <end position="199"/>
    </location>
</feature>
<feature type="region of interest" description="Disordered" evidence="1">
    <location>
        <begin position="1"/>
        <end position="25"/>
    </location>
</feature>
<sequence length="439" mass="50751">MNIYDLTSEEFVHEDSEHSQSSTKIEELRKESQASHINRIRFAFEKQKVREFERNTYGLPKETKKASSSFKIKSKSFQNRMNPFDVTRSNLNVNDGSEIHRFLNLRVNKRPIQRNTESSGDTEIFDNGQGGVHIISSNNSFLNTNGKNNFSRRRRKQWSIAPKSPTTLNATFRKNYMTERDEDENFSQSYFSSSGTEKSNLIEGRLQPSESIEQNMIARRPATEKDAAIIQWLRDMARLQPEGVTDDENYNISDEENEESLEKGSAPFSVSEEGLFTKPEETKDANKNVSKNSKNSGTKKLKRCSKTVRKTQLPSTKMTSQNCEKLDKNKNAKKMKVTPQNESKAKSPFKISRTRNEHLNITVDLKNLKRKDRALLVWFDDLINPGSKRNTGMENDRRKARSLIKFRKEFIDLEREKMAVFKSLFKDKNTNHSEEGSSE</sequence>
<feature type="compositionally biased region" description="Basic residues" evidence="1">
    <location>
        <begin position="297"/>
        <end position="309"/>
    </location>
</feature>
<feature type="compositionally biased region" description="Polar residues" evidence="1">
    <location>
        <begin position="310"/>
        <end position="320"/>
    </location>
</feature>
<dbReference type="EMBL" id="BMAO01029582">
    <property type="protein sequence ID" value="GFR32751.1"/>
    <property type="molecule type" value="Genomic_DNA"/>
</dbReference>
<comment type="caution">
    <text evidence="2">The sequence shown here is derived from an EMBL/GenBank/DDBJ whole genome shotgun (WGS) entry which is preliminary data.</text>
</comment>
<evidence type="ECO:0000256" key="1">
    <source>
        <dbReference type="SAM" id="MobiDB-lite"/>
    </source>
</evidence>
<protein>
    <submittedName>
        <fullName evidence="2">Uncharacterized protein</fullName>
    </submittedName>
</protein>
<proteinExistence type="predicted"/>
<feature type="region of interest" description="Disordered" evidence="1">
    <location>
        <begin position="181"/>
        <end position="200"/>
    </location>
</feature>
<name>A0A8X6K5S7_TRICU</name>